<keyword evidence="8" id="KW-1185">Reference proteome</keyword>
<sequence length="453" mass="51304">MEEKAKSNYWLKSGIINILQNMSGVLFGVGGFVFLVRILSPQHYGTWILFTTTTTIFSLVRDGMIRNALIKFLSSASDQDKPKILTAALVINLLISLFCVLLNLSLAHYLAKEWDNPEIENVFYVFNIVYIVNGILTQFNCIEQANLNFKGIFLTGFINQAIFFLYIFYCYIFKIELPLINLVLVQIVAVITSTVVAYFFVKDYLNFAKEISKEWIAKLFNYAKYSFGTSVSSILSGTVDKMMLGGIINSAAAGAYDIVIRIINLVDIPTNAMATIVFPQSAKRIETEGKDAIKYLYERSVGAILAILLPGVIFLYFFADFVIFILADGKFPEAVPMLKVTLIYIVLLPYGRQFGAILDSIGKTKITFYMVIFITVFNLVMNYVFIKNYGMIGAPYATLLANVVGFIIAQVILKRELNVNVINPFIYAYYFYPEMYKKFAEPIFAKFKNKKSE</sequence>
<feature type="transmembrane region" description="Helical" evidence="6">
    <location>
        <begin position="303"/>
        <end position="325"/>
    </location>
</feature>
<feature type="transmembrane region" description="Helical" evidence="6">
    <location>
        <begin position="44"/>
        <end position="63"/>
    </location>
</feature>
<evidence type="ECO:0000256" key="5">
    <source>
        <dbReference type="ARBA" id="ARBA00023136"/>
    </source>
</evidence>
<dbReference type="Proteomes" id="UP000308181">
    <property type="component" value="Unassembled WGS sequence"/>
</dbReference>
<evidence type="ECO:0000256" key="2">
    <source>
        <dbReference type="ARBA" id="ARBA00022475"/>
    </source>
</evidence>
<dbReference type="InterPro" id="IPR050833">
    <property type="entry name" value="Poly_Biosynth_Transport"/>
</dbReference>
<feature type="transmembrane region" description="Helical" evidence="6">
    <location>
        <begin position="366"/>
        <end position="386"/>
    </location>
</feature>
<feature type="transmembrane region" description="Helical" evidence="6">
    <location>
        <begin position="151"/>
        <end position="173"/>
    </location>
</feature>
<comment type="subcellular location">
    <subcellularLocation>
        <location evidence="1">Cell membrane</location>
        <topology evidence="1">Multi-pass membrane protein</topology>
    </subcellularLocation>
</comment>
<keyword evidence="5 6" id="KW-0472">Membrane</keyword>
<feature type="transmembrane region" description="Helical" evidence="6">
    <location>
        <begin position="122"/>
        <end position="139"/>
    </location>
</feature>
<evidence type="ECO:0000256" key="1">
    <source>
        <dbReference type="ARBA" id="ARBA00004651"/>
    </source>
</evidence>
<dbReference type="OrthoDB" id="650636at2"/>
<dbReference type="AlphaFoldDB" id="A0A4U1BY12"/>
<evidence type="ECO:0000256" key="6">
    <source>
        <dbReference type="SAM" id="Phobius"/>
    </source>
</evidence>
<protein>
    <submittedName>
        <fullName evidence="7">Flippase</fullName>
    </submittedName>
</protein>
<dbReference type="Pfam" id="PF13440">
    <property type="entry name" value="Polysacc_synt_3"/>
    <property type="match status" value="1"/>
</dbReference>
<dbReference type="EMBL" id="SWBP01000003">
    <property type="protein sequence ID" value="TKB97896.1"/>
    <property type="molecule type" value="Genomic_DNA"/>
</dbReference>
<feature type="transmembrane region" description="Helical" evidence="6">
    <location>
        <begin position="84"/>
        <end position="110"/>
    </location>
</feature>
<feature type="transmembrane region" description="Helical" evidence="6">
    <location>
        <begin position="21"/>
        <end position="38"/>
    </location>
</feature>
<name>A0A4U1BY12_9SPHI</name>
<accession>A0A4U1BY12</accession>
<feature type="transmembrane region" description="Helical" evidence="6">
    <location>
        <begin position="179"/>
        <end position="201"/>
    </location>
</feature>
<keyword evidence="3 6" id="KW-0812">Transmembrane</keyword>
<evidence type="ECO:0000313" key="7">
    <source>
        <dbReference type="EMBL" id="TKB97896.1"/>
    </source>
</evidence>
<dbReference type="RefSeq" id="WP_136826507.1">
    <property type="nucleotide sequence ID" value="NZ_SWBP01000003.1"/>
</dbReference>
<comment type="caution">
    <text evidence="7">The sequence shown here is derived from an EMBL/GenBank/DDBJ whole genome shotgun (WGS) entry which is preliminary data.</text>
</comment>
<reference evidence="7 8" key="1">
    <citation type="submission" date="2019-04" db="EMBL/GenBank/DDBJ databases">
        <title>Pedobacter sp. AR-3-17 sp. nov., isolated from Arctic soil.</title>
        <authorList>
            <person name="Dahal R.H."/>
            <person name="Kim D.-U."/>
        </authorList>
    </citation>
    <scope>NUCLEOTIDE SEQUENCE [LARGE SCALE GENOMIC DNA]</scope>
    <source>
        <strain evidence="7 8">AR-3-17</strain>
    </source>
</reference>
<evidence type="ECO:0000256" key="3">
    <source>
        <dbReference type="ARBA" id="ARBA00022692"/>
    </source>
</evidence>
<gene>
    <name evidence="7" type="ORF">FA046_11140</name>
</gene>
<dbReference type="PANTHER" id="PTHR30250:SF26">
    <property type="entry name" value="PSMA PROTEIN"/>
    <property type="match status" value="1"/>
</dbReference>
<dbReference type="PANTHER" id="PTHR30250">
    <property type="entry name" value="PST FAMILY PREDICTED COLANIC ACID TRANSPORTER"/>
    <property type="match status" value="1"/>
</dbReference>
<keyword evidence="4 6" id="KW-1133">Transmembrane helix</keyword>
<dbReference type="CDD" id="cd13128">
    <property type="entry name" value="MATE_Wzx_like"/>
    <property type="match status" value="1"/>
</dbReference>
<proteinExistence type="predicted"/>
<organism evidence="7 8">
    <name type="scientific">Pedobacter cryophilus</name>
    <dbReference type="NCBI Taxonomy" id="2571271"/>
    <lineage>
        <taxon>Bacteria</taxon>
        <taxon>Pseudomonadati</taxon>
        <taxon>Bacteroidota</taxon>
        <taxon>Sphingobacteriia</taxon>
        <taxon>Sphingobacteriales</taxon>
        <taxon>Sphingobacteriaceae</taxon>
        <taxon>Pedobacter</taxon>
    </lineage>
</organism>
<feature type="transmembrane region" description="Helical" evidence="6">
    <location>
        <begin position="337"/>
        <end position="354"/>
    </location>
</feature>
<evidence type="ECO:0000313" key="8">
    <source>
        <dbReference type="Proteomes" id="UP000308181"/>
    </source>
</evidence>
<feature type="transmembrane region" description="Helical" evidence="6">
    <location>
        <begin position="392"/>
        <end position="413"/>
    </location>
</feature>
<keyword evidence="2" id="KW-1003">Cell membrane</keyword>
<evidence type="ECO:0000256" key="4">
    <source>
        <dbReference type="ARBA" id="ARBA00022989"/>
    </source>
</evidence>
<dbReference type="GO" id="GO:0005886">
    <property type="term" value="C:plasma membrane"/>
    <property type="evidence" value="ECO:0007669"/>
    <property type="project" value="UniProtKB-SubCell"/>
</dbReference>